<dbReference type="GO" id="GO:0016757">
    <property type="term" value="F:glycosyltransferase activity"/>
    <property type="evidence" value="ECO:0007669"/>
    <property type="project" value="UniProtKB-KW"/>
</dbReference>
<sequence>MTPRPAAIGLVIVNYNTSQQVIDCLRSVRNEALAHIVVVDNASPKDDPDAIAAAFPQVTLIKHPQNVGFGEGCNIGVRWILANSQADFVLFLNPDTVIEANLVDRLLAPFAEPAIGITTPRITTMNEPHSLWYGGGYMSWFKGSARVPGYGQAADAPAALLERDVQFATGCAFMMRRSVLEQCGGFDHRFFMYEEDVELSLRVLAAGYRIRYVPAAVVRHIAQGSQGKEVQSLDMFSGKNPKLAFFVYYAARNRFITVFTHGNTRQRALFLLGFAAWFARAGLGWIKYQRTDAFKALFKGLKDFATMP</sequence>
<dbReference type="AlphaFoldDB" id="A0A516SET6"/>
<proteinExistence type="inferred from homology"/>
<gene>
    <name evidence="4" type="ORF">FNU76_10035</name>
</gene>
<protein>
    <submittedName>
        <fullName evidence="4">Glycosyltransferase family 2 protein</fullName>
    </submittedName>
</protein>
<dbReference type="InterPro" id="IPR029044">
    <property type="entry name" value="Nucleotide-diphossugar_trans"/>
</dbReference>
<dbReference type="PANTHER" id="PTHR43179:SF12">
    <property type="entry name" value="GALACTOFURANOSYLTRANSFERASE GLFT2"/>
    <property type="match status" value="1"/>
</dbReference>
<dbReference type="SUPFAM" id="SSF53448">
    <property type="entry name" value="Nucleotide-diphospho-sugar transferases"/>
    <property type="match status" value="1"/>
</dbReference>
<comment type="similarity">
    <text evidence="1">Belongs to the glycosyltransferase 2 family.</text>
</comment>
<name>A0A516SET6_9NEIS</name>
<organism evidence="4 5">
    <name type="scientific">Chitinimonas arctica</name>
    <dbReference type="NCBI Taxonomy" id="2594795"/>
    <lineage>
        <taxon>Bacteria</taxon>
        <taxon>Pseudomonadati</taxon>
        <taxon>Pseudomonadota</taxon>
        <taxon>Betaproteobacteria</taxon>
        <taxon>Neisseriales</taxon>
        <taxon>Chitinibacteraceae</taxon>
        <taxon>Chitinimonas</taxon>
    </lineage>
</organism>
<accession>A0A516SET6</accession>
<evidence type="ECO:0000256" key="1">
    <source>
        <dbReference type="ARBA" id="ARBA00006739"/>
    </source>
</evidence>
<dbReference type="EMBL" id="CP041730">
    <property type="protein sequence ID" value="QDQ26675.1"/>
    <property type="molecule type" value="Genomic_DNA"/>
</dbReference>
<evidence type="ECO:0000256" key="3">
    <source>
        <dbReference type="ARBA" id="ARBA00022679"/>
    </source>
</evidence>
<keyword evidence="2" id="KW-0328">Glycosyltransferase</keyword>
<dbReference type="OrthoDB" id="9771846at2"/>
<dbReference type="KEGG" id="cari:FNU76_10035"/>
<dbReference type="PANTHER" id="PTHR43179">
    <property type="entry name" value="RHAMNOSYLTRANSFERASE WBBL"/>
    <property type="match status" value="1"/>
</dbReference>
<dbReference type="RefSeq" id="WP_144278069.1">
    <property type="nucleotide sequence ID" value="NZ_CP041730.1"/>
</dbReference>
<keyword evidence="3 4" id="KW-0808">Transferase</keyword>
<dbReference type="Pfam" id="PF13641">
    <property type="entry name" value="Glyco_tranf_2_3"/>
    <property type="match status" value="1"/>
</dbReference>
<dbReference type="Proteomes" id="UP000317550">
    <property type="component" value="Chromosome"/>
</dbReference>
<reference evidence="5" key="1">
    <citation type="submission" date="2019-07" db="EMBL/GenBank/DDBJ databases">
        <title>Chitinimonas sp. nov., isolated from Ny-Alesund, arctica soil.</title>
        <authorList>
            <person name="Xu Q."/>
            <person name="Peng F."/>
        </authorList>
    </citation>
    <scope>NUCLEOTIDE SEQUENCE [LARGE SCALE GENOMIC DNA]</scope>
    <source>
        <strain evidence="5">R3-44</strain>
    </source>
</reference>
<keyword evidence="5" id="KW-1185">Reference proteome</keyword>
<evidence type="ECO:0000313" key="4">
    <source>
        <dbReference type="EMBL" id="QDQ26675.1"/>
    </source>
</evidence>
<evidence type="ECO:0000313" key="5">
    <source>
        <dbReference type="Proteomes" id="UP000317550"/>
    </source>
</evidence>
<dbReference type="CDD" id="cd04186">
    <property type="entry name" value="GT_2_like_c"/>
    <property type="match status" value="1"/>
</dbReference>
<evidence type="ECO:0000256" key="2">
    <source>
        <dbReference type="ARBA" id="ARBA00022676"/>
    </source>
</evidence>
<dbReference type="Gene3D" id="3.90.550.10">
    <property type="entry name" value="Spore Coat Polysaccharide Biosynthesis Protein SpsA, Chain A"/>
    <property type="match status" value="1"/>
</dbReference>